<accession>A0AA38CNW4</accession>
<organism evidence="2 3">
    <name type="scientific">Taxus chinensis</name>
    <name type="common">Chinese yew</name>
    <name type="synonym">Taxus wallichiana var. chinensis</name>
    <dbReference type="NCBI Taxonomy" id="29808"/>
    <lineage>
        <taxon>Eukaryota</taxon>
        <taxon>Viridiplantae</taxon>
        <taxon>Streptophyta</taxon>
        <taxon>Embryophyta</taxon>
        <taxon>Tracheophyta</taxon>
        <taxon>Spermatophyta</taxon>
        <taxon>Pinopsida</taxon>
        <taxon>Pinidae</taxon>
        <taxon>Conifers II</taxon>
        <taxon>Cupressales</taxon>
        <taxon>Taxaceae</taxon>
        <taxon>Taxus</taxon>
    </lineage>
</organism>
<evidence type="ECO:0000313" key="3">
    <source>
        <dbReference type="Proteomes" id="UP000824469"/>
    </source>
</evidence>
<reference evidence="2 3" key="1">
    <citation type="journal article" date="2021" name="Nat. Plants">
        <title>The Taxus genome provides insights into paclitaxel biosynthesis.</title>
        <authorList>
            <person name="Xiong X."/>
            <person name="Gou J."/>
            <person name="Liao Q."/>
            <person name="Li Y."/>
            <person name="Zhou Q."/>
            <person name="Bi G."/>
            <person name="Li C."/>
            <person name="Du R."/>
            <person name="Wang X."/>
            <person name="Sun T."/>
            <person name="Guo L."/>
            <person name="Liang H."/>
            <person name="Lu P."/>
            <person name="Wu Y."/>
            <person name="Zhang Z."/>
            <person name="Ro D.K."/>
            <person name="Shang Y."/>
            <person name="Huang S."/>
            <person name="Yan J."/>
        </authorList>
    </citation>
    <scope>NUCLEOTIDE SEQUENCE [LARGE SCALE GENOMIC DNA]</scope>
    <source>
        <strain evidence="2">Ta-2019</strain>
    </source>
</reference>
<feature type="non-terminal residue" evidence="2">
    <location>
        <position position="53"/>
    </location>
</feature>
<dbReference type="EMBL" id="JAHRHJ020000009">
    <property type="protein sequence ID" value="KAH9300029.1"/>
    <property type="molecule type" value="Genomic_DNA"/>
</dbReference>
<dbReference type="Proteomes" id="UP000824469">
    <property type="component" value="Unassembled WGS sequence"/>
</dbReference>
<gene>
    <name evidence="2" type="ORF">KI387_011612</name>
</gene>
<proteinExistence type="predicted"/>
<comment type="caution">
    <text evidence="2">The sequence shown here is derived from an EMBL/GenBank/DDBJ whole genome shotgun (WGS) entry which is preliminary data.</text>
</comment>
<keyword evidence="3" id="KW-1185">Reference proteome</keyword>
<evidence type="ECO:0000313" key="2">
    <source>
        <dbReference type="EMBL" id="KAH9300029.1"/>
    </source>
</evidence>
<feature type="region of interest" description="Disordered" evidence="1">
    <location>
        <begin position="1"/>
        <end position="53"/>
    </location>
</feature>
<evidence type="ECO:0000256" key="1">
    <source>
        <dbReference type="SAM" id="MobiDB-lite"/>
    </source>
</evidence>
<feature type="compositionally biased region" description="Polar residues" evidence="1">
    <location>
        <begin position="43"/>
        <end position="53"/>
    </location>
</feature>
<protein>
    <submittedName>
        <fullName evidence="2">Uncharacterized protein</fullName>
    </submittedName>
</protein>
<sequence>SEESTPNSHKLPKNTEEHGEKLTRIEEDEKIPKETAAKDVQDMETQVPNLEAK</sequence>
<feature type="compositionally biased region" description="Basic and acidic residues" evidence="1">
    <location>
        <begin position="13"/>
        <end position="41"/>
    </location>
</feature>
<name>A0AA38CNW4_TAXCH</name>
<feature type="non-terminal residue" evidence="2">
    <location>
        <position position="1"/>
    </location>
</feature>
<dbReference type="AlphaFoldDB" id="A0AA38CNW4"/>